<name>A0A1V2ZXM1_9GAMM</name>
<dbReference type="InterPro" id="IPR050336">
    <property type="entry name" value="Chromosome_partition/occlusion"/>
</dbReference>
<dbReference type="FunFam" id="3.90.1530.30:FF:000001">
    <property type="entry name" value="Chromosome partitioning protein ParB"/>
    <property type="match status" value="1"/>
</dbReference>
<keyword evidence="9" id="KW-1185">Reference proteome</keyword>
<dbReference type="GO" id="GO:0007059">
    <property type="term" value="P:chromosome segregation"/>
    <property type="evidence" value="ECO:0007669"/>
    <property type="project" value="UniProtKB-KW"/>
</dbReference>
<dbReference type="Pfam" id="PF17762">
    <property type="entry name" value="HTH_ParB"/>
    <property type="match status" value="1"/>
</dbReference>
<organism evidence="8 9">
    <name type="scientific">Thioalkalivibrio halophilus</name>
    <dbReference type="NCBI Taxonomy" id="252474"/>
    <lineage>
        <taxon>Bacteria</taxon>
        <taxon>Pseudomonadati</taxon>
        <taxon>Pseudomonadota</taxon>
        <taxon>Gammaproteobacteria</taxon>
        <taxon>Chromatiales</taxon>
        <taxon>Ectothiorhodospiraceae</taxon>
        <taxon>Thioalkalivibrio</taxon>
    </lineage>
</organism>
<reference evidence="8 9" key="1">
    <citation type="submission" date="2017-02" db="EMBL/GenBank/DDBJ databases">
        <title>Genomic diversity within the haloalkaliphilic genus Thioalkalivibrio.</title>
        <authorList>
            <person name="Ahn A.-C."/>
            <person name="Meier-Kolthoff J."/>
            <person name="Overmars L."/>
            <person name="Richter M."/>
            <person name="Woyke T."/>
            <person name="Sorokin D.Y."/>
            <person name="Muyzer G."/>
        </authorList>
    </citation>
    <scope>NUCLEOTIDE SEQUENCE [LARGE SCALE GENOMIC DNA]</scope>
    <source>
        <strain evidence="8 9">HL17</strain>
    </source>
</reference>
<evidence type="ECO:0000259" key="7">
    <source>
        <dbReference type="SMART" id="SM00470"/>
    </source>
</evidence>
<dbReference type="Proteomes" id="UP000189177">
    <property type="component" value="Unassembled WGS sequence"/>
</dbReference>
<evidence type="ECO:0000256" key="4">
    <source>
        <dbReference type="ARBA" id="ARBA00023125"/>
    </source>
</evidence>
<sequence length="283" mass="31454">MARRNSGRLGRGIDALLSGASEEPGEEDRLESVPVERIRRGRYQPRGRISEEALAELTESIRSQGIVQPVVLRPVDDGYELIAGERRWRAAQQAGLETVPAVIREIPDQAAAAMALIENIQRENLNPLEEASAIHRLIGEFELTHQDAATAVGRSRTAVTNLLRLLELHDAVKVHVDEGRLEMGHARCILALPVDDQPEVAERVVKRGLSVRATEQLVRRTLEQKDAEPVSTEPPPEIRQLESRLADTLGAPVQVRYNRQGKGRLVIEYNSLDELDGILSHIQ</sequence>
<gene>
    <name evidence="8" type="ORF">B1A74_09415</name>
</gene>
<dbReference type="GO" id="GO:0003677">
    <property type="term" value="F:DNA binding"/>
    <property type="evidence" value="ECO:0007669"/>
    <property type="project" value="UniProtKB-KW"/>
</dbReference>
<dbReference type="SUPFAM" id="SSF110849">
    <property type="entry name" value="ParB/Sulfiredoxin"/>
    <property type="match status" value="1"/>
</dbReference>
<dbReference type="OrthoDB" id="9802051at2"/>
<comment type="similarity">
    <text evidence="1">Belongs to the ParB family.</text>
</comment>
<dbReference type="Gene3D" id="3.90.1530.30">
    <property type="match status" value="1"/>
</dbReference>
<dbReference type="InterPro" id="IPR003115">
    <property type="entry name" value="ParB_N"/>
</dbReference>
<feature type="domain" description="ParB-like N-terminal" evidence="7">
    <location>
        <begin position="31"/>
        <end position="120"/>
    </location>
</feature>
<dbReference type="NCBIfam" id="TIGR00180">
    <property type="entry name" value="parB_part"/>
    <property type="match status" value="1"/>
</dbReference>
<keyword evidence="4" id="KW-0238">DNA-binding</keyword>
<evidence type="ECO:0000256" key="1">
    <source>
        <dbReference type="ARBA" id="ARBA00006295"/>
    </source>
</evidence>
<dbReference type="RefSeq" id="WP_018868899.1">
    <property type="nucleotide sequence ID" value="NZ_MUZR01000035.1"/>
</dbReference>
<dbReference type="STRING" id="252474.B1A74_09415"/>
<dbReference type="InterPro" id="IPR036086">
    <property type="entry name" value="ParB/Sulfiredoxin_sf"/>
</dbReference>
<dbReference type="EMBL" id="MUZR01000035">
    <property type="protein sequence ID" value="OOC09829.1"/>
    <property type="molecule type" value="Genomic_DNA"/>
</dbReference>
<keyword evidence="3" id="KW-0159">Chromosome partition</keyword>
<accession>A0A1V2ZXM1</accession>
<dbReference type="Gene3D" id="1.10.10.2830">
    <property type="match status" value="1"/>
</dbReference>
<dbReference type="FunFam" id="1.10.10.2830:FF:000001">
    <property type="entry name" value="Chromosome partitioning protein ParB"/>
    <property type="match status" value="1"/>
</dbReference>
<dbReference type="InterPro" id="IPR057240">
    <property type="entry name" value="ParB_dimer_C"/>
</dbReference>
<dbReference type="SUPFAM" id="SSF109709">
    <property type="entry name" value="KorB DNA-binding domain-like"/>
    <property type="match status" value="1"/>
</dbReference>
<evidence type="ECO:0000313" key="8">
    <source>
        <dbReference type="EMBL" id="OOC09829.1"/>
    </source>
</evidence>
<evidence type="ECO:0000256" key="5">
    <source>
        <dbReference type="ARBA" id="ARBA00025472"/>
    </source>
</evidence>
<evidence type="ECO:0000313" key="9">
    <source>
        <dbReference type="Proteomes" id="UP000189177"/>
    </source>
</evidence>
<dbReference type="CDD" id="cd16393">
    <property type="entry name" value="SPO0J_N"/>
    <property type="match status" value="1"/>
</dbReference>
<dbReference type="InterPro" id="IPR004437">
    <property type="entry name" value="ParB/RepB/Spo0J"/>
</dbReference>
<comment type="caution">
    <text evidence="8">The sequence shown here is derived from an EMBL/GenBank/DDBJ whole genome shotgun (WGS) entry which is preliminary data.</text>
</comment>
<evidence type="ECO:0000256" key="3">
    <source>
        <dbReference type="ARBA" id="ARBA00022829"/>
    </source>
</evidence>
<dbReference type="SMART" id="SM00470">
    <property type="entry name" value="ParB"/>
    <property type="match status" value="1"/>
</dbReference>
<comment type="function">
    <text evidence="5">Involved in chromosome partition. Localize to both poles of the predivisional cell following completion of DNA replication. Binds to the DNA origin of replication.</text>
</comment>
<dbReference type="Pfam" id="PF02195">
    <property type="entry name" value="ParB_N"/>
    <property type="match status" value="1"/>
</dbReference>
<evidence type="ECO:0000256" key="6">
    <source>
        <dbReference type="SAM" id="MobiDB-lite"/>
    </source>
</evidence>
<dbReference type="GO" id="GO:0045881">
    <property type="term" value="P:positive regulation of sporulation resulting in formation of a cellular spore"/>
    <property type="evidence" value="ECO:0007669"/>
    <property type="project" value="TreeGrafter"/>
</dbReference>
<dbReference type="AlphaFoldDB" id="A0A1V2ZXM1"/>
<protein>
    <recommendedName>
        <fullName evidence="2">Probable chromosome-partitioning protein ParB</fullName>
    </recommendedName>
</protein>
<dbReference type="PANTHER" id="PTHR33375:SF1">
    <property type="entry name" value="CHROMOSOME-PARTITIONING PROTEIN PARB-RELATED"/>
    <property type="match status" value="1"/>
</dbReference>
<dbReference type="InterPro" id="IPR041468">
    <property type="entry name" value="HTH_ParB/Spo0J"/>
</dbReference>
<dbReference type="Pfam" id="PF23552">
    <property type="entry name" value="ParB_C"/>
    <property type="match status" value="1"/>
</dbReference>
<dbReference type="PANTHER" id="PTHR33375">
    <property type="entry name" value="CHROMOSOME-PARTITIONING PROTEIN PARB-RELATED"/>
    <property type="match status" value="1"/>
</dbReference>
<evidence type="ECO:0000256" key="2">
    <source>
        <dbReference type="ARBA" id="ARBA00022372"/>
    </source>
</evidence>
<proteinExistence type="inferred from homology"/>
<dbReference type="GO" id="GO:0005694">
    <property type="term" value="C:chromosome"/>
    <property type="evidence" value="ECO:0007669"/>
    <property type="project" value="TreeGrafter"/>
</dbReference>
<feature type="region of interest" description="Disordered" evidence="6">
    <location>
        <begin position="1"/>
        <end position="30"/>
    </location>
</feature>